<proteinExistence type="inferred from homology"/>
<name>A0A660L3U3_9ACTN</name>
<organism evidence="7 8">
    <name type="scientific">Solirubrobacter pauli</name>
    <dbReference type="NCBI Taxonomy" id="166793"/>
    <lineage>
        <taxon>Bacteria</taxon>
        <taxon>Bacillati</taxon>
        <taxon>Actinomycetota</taxon>
        <taxon>Thermoleophilia</taxon>
        <taxon>Solirubrobacterales</taxon>
        <taxon>Solirubrobacteraceae</taxon>
        <taxon>Solirubrobacter</taxon>
    </lineage>
</organism>
<evidence type="ECO:0000256" key="2">
    <source>
        <dbReference type="ARBA" id="ARBA00023015"/>
    </source>
</evidence>
<keyword evidence="3" id="KW-0731">Sigma factor</keyword>
<reference evidence="7 8" key="1">
    <citation type="submission" date="2018-10" db="EMBL/GenBank/DDBJ databases">
        <title>Genomic Encyclopedia of Archaeal and Bacterial Type Strains, Phase II (KMG-II): from individual species to whole genera.</title>
        <authorList>
            <person name="Goeker M."/>
        </authorList>
    </citation>
    <scope>NUCLEOTIDE SEQUENCE [LARGE SCALE GENOMIC DNA]</scope>
    <source>
        <strain evidence="7 8">DSM 14954</strain>
    </source>
</reference>
<keyword evidence="8" id="KW-1185">Reference proteome</keyword>
<evidence type="ECO:0000259" key="6">
    <source>
        <dbReference type="Pfam" id="PF08281"/>
    </source>
</evidence>
<evidence type="ECO:0000259" key="5">
    <source>
        <dbReference type="Pfam" id="PF04542"/>
    </source>
</evidence>
<dbReference type="Gene3D" id="1.10.1740.10">
    <property type="match status" value="1"/>
</dbReference>
<dbReference type="AlphaFoldDB" id="A0A660L3U3"/>
<dbReference type="OrthoDB" id="5518337at2"/>
<dbReference type="InterPro" id="IPR013249">
    <property type="entry name" value="RNA_pol_sigma70_r4_t2"/>
</dbReference>
<dbReference type="PANTHER" id="PTHR43133">
    <property type="entry name" value="RNA POLYMERASE ECF-TYPE SIGMA FACTO"/>
    <property type="match status" value="1"/>
</dbReference>
<dbReference type="EMBL" id="RBIL01000002">
    <property type="protein sequence ID" value="RKQ86573.1"/>
    <property type="molecule type" value="Genomic_DNA"/>
</dbReference>
<dbReference type="SUPFAM" id="SSF88659">
    <property type="entry name" value="Sigma3 and sigma4 domains of RNA polymerase sigma factors"/>
    <property type="match status" value="1"/>
</dbReference>
<dbReference type="NCBIfam" id="TIGR02937">
    <property type="entry name" value="sigma70-ECF"/>
    <property type="match status" value="1"/>
</dbReference>
<dbReference type="Gene3D" id="1.10.10.10">
    <property type="entry name" value="Winged helix-like DNA-binding domain superfamily/Winged helix DNA-binding domain"/>
    <property type="match status" value="1"/>
</dbReference>
<gene>
    <name evidence="7" type="ORF">C8N24_4586</name>
</gene>
<dbReference type="InterPro" id="IPR014284">
    <property type="entry name" value="RNA_pol_sigma-70_dom"/>
</dbReference>
<feature type="domain" description="RNA polymerase sigma-70 region 2" evidence="5">
    <location>
        <begin position="33"/>
        <end position="92"/>
    </location>
</feature>
<dbReference type="PANTHER" id="PTHR43133:SF25">
    <property type="entry name" value="RNA POLYMERASE SIGMA FACTOR RFAY-RELATED"/>
    <property type="match status" value="1"/>
</dbReference>
<dbReference type="Pfam" id="PF04542">
    <property type="entry name" value="Sigma70_r2"/>
    <property type="match status" value="1"/>
</dbReference>
<dbReference type="CDD" id="cd06171">
    <property type="entry name" value="Sigma70_r4"/>
    <property type="match status" value="1"/>
</dbReference>
<protein>
    <submittedName>
        <fullName evidence="7">RNA polymerase sigma-70 factor (ECF subfamily)</fullName>
    </submittedName>
</protein>
<dbReference type="RefSeq" id="WP_121254418.1">
    <property type="nucleotide sequence ID" value="NZ_RBIL01000002.1"/>
</dbReference>
<evidence type="ECO:0000313" key="8">
    <source>
        <dbReference type="Proteomes" id="UP000278962"/>
    </source>
</evidence>
<comment type="similarity">
    <text evidence="1">Belongs to the sigma-70 factor family. ECF subfamily.</text>
</comment>
<evidence type="ECO:0000256" key="3">
    <source>
        <dbReference type="ARBA" id="ARBA00023082"/>
    </source>
</evidence>
<dbReference type="GO" id="GO:0016987">
    <property type="term" value="F:sigma factor activity"/>
    <property type="evidence" value="ECO:0007669"/>
    <property type="project" value="UniProtKB-KW"/>
</dbReference>
<dbReference type="InterPro" id="IPR013324">
    <property type="entry name" value="RNA_pol_sigma_r3/r4-like"/>
</dbReference>
<dbReference type="InterPro" id="IPR036388">
    <property type="entry name" value="WH-like_DNA-bd_sf"/>
</dbReference>
<dbReference type="GO" id="GO:0006352">
    <property type="term" value="P:DNA-templated transcription initiation"/>
    <property type="evidence" value="ECO:0007669"/>
    <property type="project" value="InterPro"/>
</dbReference>
<comment type="caution">
    <text evidence="7">The sequence shown here is derived from an EMBL/GenBank/DDBJ whole genome shotgun (WGS) entry which is preliminary data.</text>
</comment>
<sequence length="183" mass="20147">MLSTLERPDARLIAASLTDPAAFAAVFDRHWAAIHRYCTSRAPSVGEDLAAETFRIAFDERAKYDPRYDDARPWLYGIATNLLRRFFRDAARASAPPVTREGGFEDAALGRVEAAALGPALAAALATVAPADRDALLLHAWAELTYTEIAHATGVPVGTVRSRIHRARTLLRTHLERTRDERA</sequence>
<dbReference type="Pfam" id="PF08281">
    <property type="entry name" value="Sigma70_r4_2"/>
    <property type="match status" value="1"/>
</dbReference>
<keyword evidence="2" id="KW-0805">Transcription regulation</keyword>
<evidence type="ECO:0000256" key="4">
    <source>
        <dbReference type="ARBA" id="ARBA00023163"/>
    </source>
</evidence>
<dbReference type="InterPro" id="IPR007627">
    <property type="entry name" value="RNA_pol_sigma70_r2"/>
</dbReference>
<evidence type="ECO:0000313" key="7">
    <source>
        <dbReference type="EMBL" id="RKQ86573.1"/>
    </source>
</evidence>
<keyword evidence="4" id="KW-0804">Transcription</keyword>
<feature type="domain" description="RNA polymerase sigma factor 70 region 4 type 2" evidence="6">
    <location>
        <begin position="120"/>
        <end position="170"/>
    </location>
</feature>
<dbReference type="SUPFAM" id="SSF88946">
    <property type="entry name" value="Sigma2 domain of RNA polymerase sigma factors"/>
    <property type="match status" value="1"/>
</dbReference>
<dbReference type="GO" id="GO:0003677">
    <property type="term" value="F:DNA binding"/>
    <property type="evidence" value="ECO:0007669"/>
    <property type="project" value="InterPro"/>
</dbReference>
<dbReference type="InterPro" id="IPR013325">
    <property type="entry name" value="RNA_pol_sigma_r2"/>
</dbReference>
<evidence type="ECO:0000256" key="1">
    <source>
        <dbReference type="ARBA" id="ARBA00010641"/>
    </source>
</evidence>
<dbReference type="InterPro" id="IPR039425">
    <property type="entry name" value="RNA_pol_sigma-70-like"/>
</dbReference>
<dbReference type="Proteomes" id="UP000278962">
    <property type="component" value="Unassembled WGS sequence"/>
</dbReference>
<accession>A0A660L3U3</accession>